<reference evidence="2" key="1">
    <citation type="journal article" date="2022" name="Phytopathology">
        <title>Whole genome sequencing-based tracing of a 2022 introduction and outbreak of Xanthomonas hortorum pv. pelargonii.</title>
        <authorList>
            <person name="Iruegas Bocardo F."/>
            <person name="Weisberg A.J."/>
            <person name="Riutta E.R."/>
            <person name="Kilday K.B."/>
            <person name="Bonkowski J.C."/>
            <person name="Creswell T.C."/>
            <person name="Daughtrey M."/>
            <person name="Rane K.K."/>
            <person name="Grunwald N.J."/>
            <person name="Chang J.H."/>
            <person name="Putnam M."/>
        </authorList>
    </citation>
    <scope>NUCLEOTIDE SEQUENCE</scope>
    <source>
        <strain evidence="2">22-338</strain>
    </source>
</reference>
<dbReference type="RefSeq" id="WP_233403106.1">
    <property type="nucleotide sequence ID" value="NZ_JAJTZX010000068.1"/>
</dbReference>
<gene>
    <name evidence="2" type="ORF">NY667_17720</name>
</gene>
<name>A0A9X4H545_9XANT</name>
<evidence type="ECO:0000256" key="1">
    <source>
        <dbReference type="SAM" id="Phobius"/>
    </source>
</evidence>
<keyword evidence="1" id="KW-0472">Membrane</keyword>
<organism evidence="2 3">
    <name type="scientific">Xanthomonas hortorum pv. hederae</name>
    <dbReference type="NCBI Taxonomy" id="453603"/>
    <lineage>
        <taxon>Bacteria</taxon>
        <taxon>Pseudomonadati</taxon>
        <taxon>Pseudomonadota</taxon>
        <taxon>Gammaproteobacteria</taxon>
        <taxon>Lysobacterales</taxon>
        <taxon>Lysobacteraceae</taxon>
        <taxon>Xanthomonas</taxon>
    </lineage>
</organism>
<reference evidence="2" key="2">
    <citation type="submission" date="2022-08" db="EMBL/GenBank/DDBJ databases">
        <authorList>
            <person name="Iruegas-Bocardo F."/>
            <person name="Weisberg A.J."/>
            <person name="Riutta E.R."/>
            <person name="Kilday K."/>
            <person name="Bonkowski J.C."/>
            <person name="Creswell T."/>
            <person name="Daughtrey M.L."/>
            <person name="Rane K."/>
            <person name="Grunwald N.J."/>
            <person name="Chang J.H."/>
            <person name="Putnam M.L."/>
        </authorList>
    </citation>
    <scope>NUCLEOTIDE SEQUENCE</scope>
    <source>
        <strain evidence="2">22-338</strain>
    </source>
</reference>
<keyword evidence="1" id="KW-0812">Transmembrane</keyword>
<protein>
    <submittedName>
        <fullName evidence="2">Uncharacterized protein</fullName>
    </submittedName>
</protein>
<feature type="transmembrane region" description="Helical" evidence="1">
    <location>
        <begin position="70"/>
        <end position="90"/>
    </location>
</feature>
<dbReference type="AlphaFoldDB" id="A0A9X4H545"/>
<evidence type="ECO:0000313" key="2">
    <source>
        <dbReference type="EMBL" id="MDC8639594.1"/>
    </source>
</evidence>
<dbReference type="EMBL" id="JANWTP010000071">
    <property type="protein sequence ID" value="MDC8639594.1"/>
    <property type="molecule type" value="Genomic_DNA"/>
</dbReference>
<evidence type="ECO:0000313" key="3">
    <source>
        <dbReference type="Proteomes" id="UP001140230"/>
    </source>
</evidence>
<comment type="caution">
    <text evidence="2">The sequence shown here is derived from an EMBL/GenBank/DDBJ whole genome shotgun (WGS) entry which is preliminary data.</text>
</comment>
<proteinExistence type="predicted"/>
<sequence length="93" mass="10786">MKLHEENEPFLITEDMAAEMAAAGYEFKPLGHARTKSVRDLYGWQPGETLEQAIARQQRRQCSSSGSEHGIIHGISWLLYCNLFIFNMFFDYR</sequence>
<keyword evidence="1" id="KW-1133">Transmembrane helix</keyword>
<accession>A0A9X4H545</accession>
<dbReference type="Proteomes" id="UP001140230">
    <property type="component" value="Unassembled WGS sequence"/>
</dbReference>